<dbReference type="RefSeq" id="WP_157859854.1">
    <property type="nucleotide sequence ID" value="NC_005071.1"/>
</dbReference>
<dbReference type="eggNOG" id="ENOG5032MX9">
    <property type="taxonomic scope" value="Bacteria"/>
</dbReference>
<dbReference type="AlphaFoldDB" id="B9ES61"/>
<gene>
    <name evidence="1" type="ordered locus">PMT_2677</name>
</gene>
<dbReference type="EMBL" id="BX548175">
    <property type="protein sequence ID" value="CAX32199.1"/>
    <property type="molecule type" value="Genomic_DNA"/>
</dbReference>
<protein>
    <submittedName>
        <fullName evidence="1">Uncharacterized protein</fullName>
    </submittedName>
</protein>
<proteinExistence type="predicted"/>
<accession>B9ES61</accession>
<sequence length="49" mass="5430">MPERFCQGWVIWRPVVMLQSPRQGESGDSIAPSSEITTLIFAIKAVPSI</sequence>
<organism evidence="1 2">
    <name type="scientific">Prochlorococcus marinus (strain MIT 9313)</name>
    <dbReference type="NCBI Taxonomy" id="74547"/>
    <lineage>
        <taxon>Bacteria</taxon>
        <taxon>Bacillati</taxon>
        <taxon>Cyanobacteriota</taxon>
        <taxon>Cyanophyceae</taxon>
        <taxon>Synechococcales</taxon>
        <taxon>Prochlorococcaceae</taxon>
        <taxon>Prochlorococcus</taxon>
    </lineage>
</organism>
<dbReference type="Proteomes" id="UP000001423">
    <property type="component" value="Chromosome"/>
</dbReference>
<dbReference type="HOGENOM" id="CLU_3139482_0_0_3"/>
<name>B9ES61_PROMM</name>
<keyword evidence="2" id="KW-1185">Reference proteome</keyword>
<evidence type="ECO:0000313" key="2">
    <source>
        <dbReference type="Proteomes" id="UP000001423"/>
    </source>
</evidence>
<evidence type="ECO:0000313" key="1">
    <source>
        <dbReference type="EMBL" id="CAX32199.1"/>
    </source>
</evidence>
<reference evidence="1 2" key="1">
    <citation type="journal article" date="2003" name="Nature">
        <title>Genome divergence in two Prochlorococcus ecotypes reflects oceanic niche differentiation.</title>
        <authorList>
            <person name="Rocap G."/>
            <person name="Larimer F.W."/>
            <person name="Lamerdin J.E."/>
            <person name="Malfatti S."/>
            <person name="Chain P."/>
            <person name="Ahlgren N.A."/>
            <person name="Arellano A."/>
            <person name="Coleman M."/>
            <person name="Hauser L."/>
            <person name="Hess W.R."/>
            <person name="Johnson Z.I."/>
            <person name="Land M.L."/>
            <person name="Lindell D."/>
            <person name="Post A.F."/>
            <person name="Regala W."/>
            <person name="Shah M."/>
            <person name="Shaw S.L."/>
            <person name="Steglich C."/>
            <person name="Sullivan M.B."/>
            <person name="Ting C.S."/>
            <person name="Tolonen A."/>
            <person name="Webb E.A."/>
            <person name="Zinser E.R."/>
            <person name="Chisholm S.W."/>
        </authorList>
    </citation>
    <scope>NUCLEOTIDE SEQUENCE [LARGE SCALE GENOMIC DNA]</scope>
    <source>
        <strain evidence="2">MIT 9313</strain>
    </source>
</reference>
<dbReference type="KEGG" id="pmt:PMT_2677"/>